<name>A0A246J4H0_9BURK</name>
<feature type="transmembrane region" description="Helical" evidence="1">
    <location>
        <begin position="132"/>
        <end position="151"/>
    </location>
</feature>
<comment type="caution">
    <text evidence="2">The sequence shown here is derived from an EMBL/GenBank/DDBJ whole genome shotgun (WGS) entry which is preliminary data.</text>
</comment>
<evidence type="ECO:0008006" key="4">
    <source>
        <dbReference type="Google" id="ProtNLM"/>
    </source>
</evidence>
<feature type="transmembrane region" description="Helical" evidence="1">
    <location>
        <begin position="386"/>
        <end position="404"/>
    </location>
</feature>
<feature type="transmembrane region" description="Helical" evidence="1">
    <location>
        <begin position="12"/>
        <end position="30"/>
    </location>
</feature>
<dbReference type="Proteomes" id="UP000197468">
    <property type="component" value="Unassembled WGS sequence"/>
</dbReference>
<feature type="transmembrane region" description="Helical" evidence="1">
    <location>
        <begin position="209"/>
        <end position="237"/>
    </location>
</feature>
<evidence type="ECO:0000313" key="3">
    <source>
        <dbReference type="Proteomes" id="UP000197468"/>
    </source>
</evidence>
<dbReference type="EMBL" id="NIOF01000009">
    <property type="protein sequence ID" value="OWQ87500.1"/>
    <property type="molecule type" value="Genomic_DNA"/>
</dbReference>
<feature type="transmembrane region" description="Helical" evidence="1">
    <location>
        <begin position="95"/>
        <end position="112"/>
    </location>
</feature>
<organism evidence="2 3">
    <name type="scientific">Roseateles aquatilis</name>
    <dbReference type="NCBI Taxonomy" id="431061"/>
    <lineage>
        <taxon>Bacteria</taxon>
        <taxon>Pseudomonadati</taxon>
        <taxon>Pseudomonadota</taxon>
        <taxon>Betaproteobacteria</taxon>
        <taxon>Burkholderiales</taxon>
        <taxon>Sphaerotilaceae</taxon>
        <taxon>Roseateles</taxon>
    </lineage>
</organism>
<sequence>MPRVPPNGAAIFLWFCAFAALTGVGYALAAIGETALAIRLVSACYLGGFLHLYGRRKQNFGFFLVMAISYGLLFGIPCVAWVLSNPLNDAPQIDFLLGLLSIGNLLTVLSHCEGADKQKDDQPFTFEPNKAFNFVFAAVALAQAYKLRAYFGVLSSSEYGHLAIWIDGEALLSAVPTWIRVLSGGSLLTGIIGIALFRNRPLMQIACLILIISDIVIGIRNKGFFGVLAAIYILSLFERDKAATVFQKISSPLMLAAAFLALSMVSFLREGFEIPLSEYLLIVLDSLASIVNGLLAVASQPQCLKNLDGSLVFTQFWTLIGVGSGAQLSGEFNYCLTGNPNPLTSVSSSLIFEVLLMSGPFWPLAASLYLIVLYGVLRFLERRKTIVSLALLCALAPAFLYTLRAELLQPLVFILKSLPYLLLIGLLVKRASQGDPATSSPQN</sequence>
<feature type="transmembrane region" description="Helical" evidence="1">
    <location>
        <begin position="410"/>
        <end position="428"/>
    </location>
</feature>
<dbReference type="AlphaFoldDB" id="A0A246J4H0"/>
<feature type="transmembrane region" description="Helical" evidence="1">
    <location>
        <begin position="178"/>
        <end position="197"/>
    </location>
</feature>
<feature type="transmembrane region" description="Helical" evidence="1">
    <location>
        <begin position="249"/>
        <end position="267"/>
    </location>
</feature>
<feature type="transmembrane region" description="Helical" evidence="1">
    <location>
        <begin position="350"/>
        <end position="374"/>
    </location>
</feature>
<feature type="transmembrane region" description="Helical" evidence="1">
    <location>
        <begin position="36"/>
        <end position="53"/>
    </location>
</feature>
<keyword evidence="1" id="KW-0472">Membrane</keyword>
<accession>A0A246J4H0</accession>
<keyword evidence="1" id="KW-1133">Transmembrane helix</keyword>
<protein>
    <recommendedName>
        <fullName evidence="4">O-antigen polymerase</fullName>
    </recommendedName>
</protein>
<reference evidence="2 3" key="1">
    <citation type="journal article" date="2008" name="Int. J. Syst. Evol. Microbiol.">
        <title>Description of Roseateles aquatilis sp. nov. and Roseateles terrae sp. nov., in the class Betaproteobacteria, and emended description of the genus Roseateles.</title>
        <authorList>
            <person name="Gomila M."/>
            <person name="Bowien B."/>
            <person name="Falsen E."/>
            <person name="Moore E.R."/>
            <person name="Lalucat J."/>
        </authorList>
    </citation>
    <scope>NUCLEOTIDE SEQUENCE [LARGE SCALE GENOMIC DNA]</scope>
    <source>
        <strain evidence="2 3">CCUG 48205</strain>
    </source>
</reference>
<keyword evidence="1" id="KW-0812">Transmembrane</keyword>
<proteinExistence type="predicted"/>
<evidence type="ECO:0000256" key="1">
    <source>
        <dbReference type="SAM" id="Phobius"/>
    </source>
</evidence>
<evidence type="ECO:0000313" key="2">
    <source>
        <dbReference type="EMBL" id="OWQ87500.1"/>
    </source>
</evidence>
<keyword evidence="3" id="KW-1185">Reference proteome</keyword>
<feature type="transmembrane region" description="Helical" evidence="1">
    <location>
        <begin position="279"/>
        <end position="298"/>
    </location>
</feature>
<feature type="transmembrane region" description="Helical" evidence="1">
    <location>
        <begin position="60"/>
        <end position="83"/>
    </location>
</feature>
<gene>
    <name evidence="2" type="ORF">CDN99_18020</name>
</gene>